<reference evidence="2 3" key="1">
    <citation type="submission" date="2016-07" db="EMBL/GenBank/DDBJ databases">
        <title>Pervasive Adenine N6-methylation of Active Genes in Fungi.</title>
        <authorList>
            <consortium name="DOE Joint Genome Institute"/>
            <person name="Mondo S.J."/>
            <person name="Dannebaum R.O."/>
            <person name="Kuo R.C."/>
            <person name="Labutti K."/>
            <person name="Haridas S."/>
            <person name="Kuo A."/>
            <person name="Salamov A."/>
            <person name="Ahrendt S.R."/>
            <person name="Lipzen A."/>
            <person name="Sullivan W."/>
            <person name="Andreopoulos W.B."/>
            <person name="Clum A."/>
            <person name="Lindquist E."/>
            <person name="Daum C."/>
            <person name="Ramamoorthy G.K."/>
            <person name="Gryganskyi A."/>
            <person name="Culley D."/>
            <person name="Magnuson J.K."/>
            <person name="James T.Y."/>
            <person name="O'Malley M.A."/>
            <person name="Stajich J.E."/>
            <person name="Spatafora J.W."/>
            <person name="Visel A."/>
            <person name="Grigoriev I.V."/>
        </authorList>
    </citation>
    <scope>NUCLEOTIDE SEQUENCE [LARGE SCALE GENOMIC DNA]</scope>
    <source>
        <strain evidence="2 3">CBS 931.73</strain>
    </source>
</reference>
<comment type="caution">
    <text evidence="2">The sequence shown here is derived from an EMBL/GenBank/DDBJ whole genome shotgun (WGS) entry which is preliminary data.</text>
</comment>
<sequence length="103" mass="11202">MSMMLAELGPPLILLPVLAACMVLTLLQTRQQGAGESVSVPTMITRSKYIFLLASQQGFTGRRTFVGDNGEVVTIQQSEVVEEYENHKSLVDAANNLCDNLTS</sequence>
<feature type="signal peptide" evidence="1">
    <location>
        <begin position="1"/>
        <end position="19"/>
    </location>
</feature>
<dbReference type="AlphaFoldDB" id="A0A1Y1X0M6"/>
<evidence type="ECO:0000313" key="3">
    <source>
        <dbReference type="Proteomes" id="UP000193498"/>
    </source>
</evidence>
<name>A0A1Y1X0M6_9FUNG</name>
<evidence type="ECO:0000256" key="1">
    <source>
        <dbReference type="SAM" id="SignalP"/>
    </source>
</evidence>
<feature type="chain" id="PRO_5013322273" evidence="1">
    <location>
        <begin position="20"/>
        <end position="103"/>
    </location>
</feature>
<accession>A0A1Y1X0M6</accession>
<gene>
    <name evidence="2" type="ORF">K493DRAFT_308628</name>
</gene>
<dbReference type="InParanoid" id="A0A1Y1X0M6"/>
<keyword evidence="1" id="KW-0732">Signal</keyword>
<organism evidence="2 3">
    <name type="scientific">Basidiobolus meristosporus CBS 931.73</name>
    <dbReference type="NCBI Taxonomy" id="1314790"/>
    <lineage>
        <taxon>Eukaryota</taxon>
        <taxon>Fungi</taxon>
        <taxon>Fungi incertae sedis</taxon>
        <taxon>Zoopagomycota</taxon>
        <taxon>Entomophthoromycotina</taxon>
        <taxon>Basidiobolomycetes</taxon>
        <taxon>Basidiobolales</taxon>
        <taxon>Basidiobolaceae</taxon>
        <taxon>Basidiobolus</taxon>
    </lineage>
</organism>
<proteinExistence type="predicted"/>
<keyword evidence="3" id="KW-1185">Reference proteome</keyword>
<dbReference type="Proteomes" id="UP000193498">
    <property type="component" value="Unassembled WGS sequence"/>
</dbReference>
<dbReference type="EMBL" id="MCFE01000806">
    <property type="protein sequence ID" value="ORX78884.1"/>
    <property type="molecule type" value="Genomic_DNA"/>
</dbReference>
<evidence type="ECO:0000313" key="2">
    <source>
        <dbReference type="EMBL" id="ORX78884.1"/>
    </source>
</evidence>
<protein>
    <submittedName>
        <fullName evidence="2">Uncharacterized protein</fullName>
    </submittedName>
</protein>